<evidence type="ECO:0000259" key="4">
    <source>
        <dbReference type="Pfam" id="PF13193"/>
    </source>
</evidence>
<dbReference type="InterPro" id="IPR000873">
    <property type="entry name" value="AMP-dep_synth/lig_dom"/>
</dbReference>
<name>A0A0M2XJU5_9CORY</name>
<dbReference type="EMBL" id="JABAGA010000004">
    <property type="protein sequence ID" value="NMF09425.1"/>
    <property type="molecule type" value="Genomic_DNA"/>
</dbReference>
<dbReference type="AlphaFoldDB" id="A0A0M2XJU5"/>
<organism evidence="5 6">
    <name type="scientific">Corynebacterium xerosis</name>
    <dbReference type="NCBI Taxonomy" id="1725"/>
    <lineage>
        <taxon>Bacteria</taxon>
        <taxon>Bacillati</taxon>
        <taxon>Actinomycetota</taxon>
        <taxon>Actinomycetes</taxon>
        <taxon>Mycobacteriales</taxon>
        <taxon>Corynebacteriaceae</taxon>
        <taxon>Corynebacterium</taxon>
    </lineage>
</organism>
<dbReference type="InterPro" id="IPR020845">
    <property type="entry name" value="AMP-binding_CS"/>
</dbReference>
<feature type="domain" description="AMP-binding enzyme C-terminal" evidence="4">
    <location>
        <begin position="438"/>
        <end position="513"/>
    </location>
</feature>
<reference evidence="5 6" key="1">
    <citation type="submission" date="2020-04" db="EMBL/GenBank/DDBJ databases">
        <authorList>
            <person name="Hitch T.C.A."/>
            <person name="Wylensek D."/>
            <person name="Clavel T."/>
        </authorList>
    </citation>
    <scope>NUCLEOTIDE SEQUENCE [LARGE SCALE GENOMIC DNA]</scope>
    <source>
        <strain evidence="5 6">BL-383-APC-2I</strain>
    </source>
</reference>
<dbReference type="GO" id="GO:0016405">
    <property type="term" value="F:CoA-ligase activity"/>
    <property type="evidence" value="ECO:0007669"/>
    <property type="project" value="TreeGrafter"/>
</dbReference>
<dbReference type="PROSITE" id="PS00455">
    <property type="entry name" value="AMP_BINDING"/>
    <property type="match status" value="1"/>
</dbReference>
<protein>
    <submittedName>
        <fullName evidence="5">4-coumarate--CoA ligase family protein</fullName>
    </submittedName>
</protein>
<dbReference type="InterPro" id="IPR042099">
    <property type="entry name" value="ANL_N_sf"/>
</dbReference>
<evidence type="ECO:0000313" key="6">
    <source>
        <dbReference type="Proteomes" id="UP000589552"/>
    </source>
</evidence>
<dbReference type="Proteomes" id="UP000589552">
    <property type="component" value="Unassembled WGS sequence"/>
</dbReference>
<evidence type="ECO:0000259" key="3">
    <source>
        <dbReference type="Pfam" id="PF00501"/>
    </source>
</evidence>
<keyword evidence="2 5" id="KW-0436">Ligase</keyword>
<dbReference type="RefSeq" id="WP_046650341.1">
    <property type="nucleotide sequence ID" value="NZ_JABAGA010000004.1"/>
</dbReference>
<feature type="domain" description="AMP-dependent synthetase/ligase" evidence="3">
    <location>
        <begin position="26"/>
        <end position="387"/>
    </location>
</feature>
<comment type="similarity">
    <text evidence="1">Belongs to the ATP-dependent AMP-binding enzyme family.</text>
</comment>
<dbReference type="InterPro" id="IPR045851">
    <property type="entry name" value="AMP-bd_C_sf"/>
</dbReference>
<evidence type="ECO:0000256" key="1">
    <source>
        <dbReference type="ARBA" id="ARBA00006432"/>
    </source>
</evidence>
<sequence length="527" mass="56160">MPQTSPRPDAIIPDESIFDYVFGDIAPEFADKVAFVDSGATTTYSELKAMIEAFAGALAHRGIGKGDVVALHCPNSTTFAVAYHGILRANATVTTVATLATAEDVAKQLTASGAKMILTTSAIGWAGTHGAENAGFTEDQVVGLTGVHGIAEMLAEGHPAPEQDIDPSTDVAVIPFSSGTTGVPKGVMLSHTNLIANLVQVADGTPTVLGSDTIAVTPLPFFHIYGMNALLNLLLRLRATQYTMSKFDLGDFLEIIQDHKANFAFIAPPIAVALAKHPMVDEYDTSSMKTMLSGAASLKEELALQVEQRLDMDMVQGYGMTELSPVSHLRVGDGSPLNSIGTAVCNTEFKLVDVDSDDLAEIPVPESGHSAAGELWVRGPQVMLGYLNNEEATNQTIVDGGWLRTGDMAELDEHGNTYIVDRLKELIKYKGYQVAPAELEAVLLGHPDIADAACSGVFDRDGEEIPKAYVVPQAGAELSAEDIMEYVGQRVAPYKKVRAVEFMEAIPKSATGKILRKDLKAMEAARV</sequence>
<evidence type="ECO:0000313" key="5">
    <source>
        <dbReference type="EMBL" id="NMF09425.1"/>
    </source>
</evidence>
<dbReference type="Pfam" id="PF13193">
    <property type="entry name" value="AMP-binding_C"/>
    <property type="match status" value="1"/>
</dbReference>
<gene>
    <name evidence="5" type="ORF">HF852_07435</name>
</gene>
<dbReference type="PANTHER" id="PTHR24096:SF149">
    <property type="entry name" value="AMP-BINDING DOMAIN-CONTAINING PROTEIN-RELATED"/>
    <property type="match status" value="1"/>
</dbReference>
<accession>A0A0M2XJU5</accession>
<dbReference type="GeneID" id="95320613"/>
<dbReference type="InterPro" id="IPR025110">
    <property type="entry name" value="AMP-bd_C"/>
</dbReference>
<dbReference type="Pfam" id="PF00501">
    <property type="entry name" value="AMP-binding"/>
    <property type="match status" value="1"/>
</dbReference>
<evidence type="ECO:0000256" key="2">
    <source>
        <dbReference type="ARBA" id="ARBA00022598"/>
    </source>
</evidence>
<dbReference type="Gene3D" id="3.30.300.30">
    <property type="match status" value="1"/>
</dbReference>
<proteinExistence type="inferred from homology"/>
<dbReference type="SUPFAM" id="SSF56801">
    <property type="entry name" value="Acetyl-CoA synthetase-like"/>
    <property type="match status" value="1"/>
</dbReference>
<comment type="caution">
    <text evidence="5">The sequence shown here is derived from an EMBL/GenBank/DDBJ whole genome shotgun (WGS) entry which is preliminary data.</text>
</comment>
<dbReference type="PANTHER" id="PTHR24096">
    <property type="entry name" value="LONG-CHAIN-FATTY-ACID--COA LIGASE"/>
    <property type="match status" value="1"/>
</dbReference>
<dbReference type="Gene3D" id="3.40.50.12780">
    <property type="entry name" value="N-terminal domain of ligase-like"/>
    <property type="match status" value="1"/>
</dbReference>
<dbReference type="OrthoDB" id="9803968at2"/>
<dbReference type="FunFam" id="3.30.300.30:FF:000007">
    <property type="entry name" value="4-coumarate--CoA ligase 2"/>
    <property type="match status" value="1"/>
</dbReference>